<dbReference type="InterPro" id="IPR036737">
    <property type="entry name" value="OmpA-like_sf"/>
</dbReference>
<proteinExistence type="predicted"/>
<dbReference type="GO" id="GO:0009279">
    <property type="term" value="C:cell outer membrane"/>
    <property type="evidence" value="ECO:0007669"/>
    <property type="project" value="UniProtKB-SubCell"/>
</dbReference>
<dbReference type="InterPro" id="IPR006665">
    <property type="entry name" value="OmpA-like"/>
</dbReference>
<evidence type="ECO:0000313" key="7">
    <source>
        <dbReference type="Proteomes" id="UP000030853"/>
    </source>
</evidence>
<feature type="transmembrane region" description="Helical" evidence="4">
    <location>
        <begin position="31"/>
        <end position="48"/>
    </location>
</feature>
<keyword evidence="2 3" id="KW-0472">Membrane</keyword>
<feature type="transmembrane region" description="Helical" evidence="4">
    <location>
        <begin position="319"/>
        <end position="341"/>
    </location>
</feature>
<dbReference type="Pfam" id="PF00691">
    <property type="entry name" value="OmpA"/>
    <property type="match status" value="1"/>
</dbReference>
<comment type="subcellular location">
    <subcellularLocation>
        <location evidence="1">Cell outer membrane</location>
    </subcellularLocation>
</comment>
<organism evidence="6 7">
    <name type="scientific">Pantoea rodasii</name>
    <dbReference type="NCBI Taxonomy" id="1076549"/>
    <lineage>
        <taxon>Bacteria</taxon>
        <taxon>Pseudomonadati</taxon>
        <taxon>Pseudomonadota</taxon>
        <taxon>Gammaproteobacteria</taxon>
        <taxon>Enterobacterales</taxon>
        <taxon>Erwiniaceae</taxon>
        <taxon>Pantoea</taxon>
    </lineage>
</organism>
<dbReference type="EMBL" id="JTJJ01000027">
    <property type="protein sequence ID" value="KHJ68852.1"/>
    <property type="molecule type" value="Genomic_DNA"/>
</dbReference>
<evidence type="ECO:0000256" key="1">
    <source>
        <dbReference type="ARBA" id="ARBA00004442"/>
    </source>
</evidence>
<name>A0A0B1RCA2_9GAMM</name>
<dbReference type="InterPro" id="IPR050330">
    <property type="entry name" value="Bact_OuterMem_StrucFunc"/>
</dbReference>
<protein>
    <recommendedName>
        <fullName evidence="5">OmpA-like domain-containing protein</fullName>
    </recommendedName>
</protein>
<accession>A0A0B1RCA2</accession>
<evidence type="ECO:0000256" key="2">
    <source>
        <dbReference type="ARBA" id="ARBA00023136"/>
    </source>
</evidence>
<keyword evidence="4" id="KW-1133">Transmembrane helix</keyword>
<feature type="transmembrane region" description="Helical" evidence="4">
    <location>
        <begin position="7"/>
        <end position="25"/>
    </location>
</feature>
<dbReference type="PANTHER" id="PTHR30329:SF20">
    <property type="entry name" value="EXPORTED PROTEIN"/>
    <property type="match status" value="1"/>
</dbReference>
<reference evidence="6 7" key="1">
    <citation type="submission" date="2014-11" db="EMBL/GenBank/DDBJ databases">
        <title>Genome sequencing of Pantoea rodasii ND03.</title>
        <authorList>
            <person name="Muhamad Yunos N.Y."/>
            <person name="Chan K.-G."/>
        </authorList>
    </citation>
    <scope>NUCLEOTIDE SEQUENCE [LARGE SCALE GENOMIC DNA]</scope>
    <source>
        <strain evidence="6 7">ND03</strain>
    </source>
</reference>
<evidence type="ECO:0000259" key="5">
    <source>
        <dbReference type="PROSITE" id="PS51123"/>
    </source>
</evidence>
<dbReference type="Gene3D" id="3.30.1330.60">
    <property type="entry name" value="OmpA-like domain"/>
    <property type="match status" value="1"/>
</dbReference>
<dbReference type="RefSeq" id="WP_039329462.1">
    <property type="nucleotide sequence ID" value="NZ_JTJJ01000027.1"/>
</dbReference>
<evidence type="ECO:0000256" key="3">
    <source>
        <dbReference type="PROSITE-ProRule" id="PRU00473"/>
    </source>
</evidence>
<evidence type="ECO:0000256" key="4">
    <source>
        <dbReference type="SAM" id="Phobius"/>
    </source>
</evidence>
<dbReference type="AlphaFoldDB" id="A0A0B1RCA2"/>
<dbReference type="Proteomes" id="UP000030853">
    <property type="component" value="Unassembled WGS sequence"/>
</dbReference>
<keyword evidence="4" id="KW-0812">Transmembrane</keyword>
<dbReference type="SUPFAM" id="SSF103088">
    <property type="entry name" value="OmpA-like"/>
    <property type="match status" value="1"/>
</dbReference>
<comment type="caution">
    <text evidence="6">The sequence shown here is derived from an EMBL/GenBank/DDBJ whole genome shotgun (WGS) entry which is preliminary data.</text>
</comment>
<dbReference type="PRINTS" id="PR01021">
    <property type="entry name" value="OMPADOMAIN"/>
</dbReference>
<dbReference type="PROSITE" id="PS51123">
    <property type="entry name" value="OMPA_2"/>
    <property type="match status" value="1"/>
</dbReference>
<dbReference type="InterPro" id="IPR006664">
    <property type="entry name" value="OMP_bac"/>
</dbReference>
<dbReference type="PANTHER" id="PTHR30329">
    <property type="entry name" value="STATOR ELEMENT OF FLAGELLAR MOTOR COMPLEX"/>
    <property type="match status" value="1"/>
</dbReference>
<evidence type="ECO:0000313" key="6">
    <source>
        <dbReference type="EMBL" id="KHJ68852.1"/>
    </source>
</evidence>
<dbReference type="CDD" id="cd07185">
    <property type="entry name" value="OmpA_C-like"/>
    <property type="match status" value="1"/>
</dbReference>
<gene>
    <name evidence="6" type="ORF">QU24_06830</name>
</gene>
<feature type="domain" description="OmpA-like" evidence="5">
    <location>
        <begin position="424"/>
        <end position="542"/>
    </location>
</feature>
<sequence length="565" mass="61370">MSILLKRTLWLMSCLAALIICVVFLPVSRSAAWAGAVAAVLVAAVAWWRTGRAAQALRHAPLGEQLVAALPDVDYRLPVVLTVGECAEALFAGEAVRETAQGCYILIPQPDQLAHYSEMLLAIRPGWSTQLSALLVLQPEQHHDQPVLAAQLREFRFQVQRCAQHSGHVLPAMLACLLQGAPSPWFSVEAAQAGVRVWDEQQQGTPLSRWVANADDSEKASRLAQGVMLSSQIAWLREQVLPQFSGTEQASAPLHLHAMAMSWQPEVASVPRNLWQQWLQQRTTLRSLATDTVSSHGRFPDFLLAQLPVRRGYSPPQRAAVYALALVTLFSVIALACSSWNNHRLLRAIASDVARYRAIAMTNTALKVPALNQLQSDARLLEKYQRNGAPVHLALGLYPGEQLYPPVMAEIRGYVPPAKPPEKGVPRLVRLDSMSLFEVGKSALKTGSTKVLVDALIDIKAKPGWMVLVTGHTDSTGDTHANQQLSLARAAAVRDWMIATSDIPETCFAIQGYGATRPVATNTTSAGRAANRRVEISLVPNAAACQPAARQSDLSLSSPSGDKNP</sequence>